<protein>
    <recommendedName>
        <fullName evidence="4">AhpC/TSA family protein</fullName>
    </recommendedName>
</protein>
<dbReference type="RefSeq" id="WP_197524691.1">
    <property type="nucleotide sequence ID" value="NZ_SJPH01000001.1"/>
</dbReference>
<dbReference type="AlphaFoldDB" id="A0A5C5WE79"/>
<organism evidence="2 3">
    <name type="scientific">Botrimarina hoheduenensis</name>
    <dbReference type="NCBI Taxonomy" id="2528000"/>
    <lineage>
        <taxon>Bacteria</taxon>
        <taxon>Pseudomonadati</taxon>
        <taxon>Planctomycetota</taxon>
        <taxon>Planctomycetia</taxon>
        <taxon>Pirellulales</taxon>
        <taxon>Lacipirellulaceae</taxon>
        <taxon>Botrimarina</taxon>
    </lineage>
</organism>
<feature type="transmembrane region" description="Helical" evidence="1">
    <location>
        <begin position="54"/>
        <end position="75"/>
    </location>
</feature>
<keyword evidence="1" id="KW-1133">Transmembrane helix</keyword>
<dbReference type="Gene3D" id="3.40.30.10">
    <property type="entry name" value="Glutaredoxin"/>
    <property type="match status" value="1"/>
</dbReference>
<proteinExistence type="predicted"/>
<comment type="caution">
    <text evidence="2">The sequence shown here is derived from an EMBL/GenBank/DDBJ whole genome shotgun (WGS) entry which is preliminary data.</text>
</comment>
<dbReference type="InterPro" id="IPR036249">
    <property type="entry name" value="Thioredoxin-like_sf"/>
</dbReference>
<dbReference type="EMBL" id="SJPH01000001">
    <property type="protein sequence ID" value="TWT48777.1"/>
    <property type="molecule type" value="Genomic_DNA"/>
</dbReference>
<evidence type="ECO:0000313" key="2">
    <source>
        <dbReference type="EMBL" id="TWT48777.1"/>
    </source>
</evidence>
<dbReference type="InterPro" id="IPR032801">
    <property type="entry name" value="PXL2A/B/C"/>
</dbReference>
<name>A0A5C5WE79_9BACT</name>
<keyword evidence="1" id="KW-0812">Transmembrane</keyword>
<evidence type="ECO:0000256" key="1">
    <source>
        <dbReference type="SAM" id="Phobius"/>
    </source>
</evidence>
<feature type="transmembrane region" description="Helical" evidence="1">
    <location>
        <begin position="81"/>
        <end position="103"/>
    </location>
</feature>
<evidence type="ECO:0000313" key="3">
    <source>
        <dbReference type="Proteomes" id="UP000318995"/>
    </source>
</evidence>
<keyword evidence="1" id="KW-0472">Membrane</keyword>
<sequence>MEASSPPDRKYERAWMKPVLLAAGAYNLLWGLLAITAPLALFRWAQMEPPRYPELWQCIGMIVGVYGVGYAVAAFHPLRHWPIVLVGLLGKVLGPLGFAGALVEGRLPLAFGATILTNDLVWWVPFALILWAAFKQATTLPDLASPGDALAELTSDGGQTLAELSRAKPIFVVLLRHAGCTFHREALTDLQQAESAIEAAGAQLAIVHMGDGPNAIEAASSRYTLDAIHVSDPERRLYQQLGLPRGGFRQLLGPAVFRRGFSACVLQGHGVGTLAGDGFQLGGLALVRDGAVVWKRALTSAAERPDYAAEAQRACQA</sequence>
<evidence type="ECO:0008006" key="4">
    <source>
        <dbReference type="Google" id="ProtNLM"/>
    </source>
</evidence>
<gene>
    <name evidence="2" type="ORF">Pla111_05520</name>
</gene>
<feature type="transmembrane region" description="Helical" evidence="1">
    <location>
        <begin position="115"/>
        <end position="134"/>
    </location>
</feature>
<dbReference type="SUPFAM" id="SSF52833">
    <property type="entry name" value="Thioredoxin-like"/>
    <property type="match status" value="1"/>
</dbReference>
<dbReference type="Proteomes" id="UP000318995">
    <property type="component" value="Unassembled WGS sequence"/>
</dbReference>
<accession>A0A5C5WE79</accession>
<feature type="transmembrane region" description="Helical" evidence="1">
    <location>
        <begin position="20"/>
        <end position="42"/>
    </location>
</feature>
<dbReference type="Pfam" id="PF13911">
    <property type="entry name" value="AhpC-TSA_2"/>
    <property type="match status" value="1"/>
</dbReference>
<reference evidence="2 3" key="1">
    <citation type="submission" date="2019-02" db="EMBL/GenBank/DDBJ databases">
        <title>Deep-cultivation of Planctomycetes and their phenomic and genomic characterization uncovers novel biology.</title>
        <authorList>
            <person name="Wiegand S."/>
            <person name="Jogler M."/>
            <person name="Boedeker C."/>
            <person name="Pinto D."/>
            <person name="Vollmers J."/>
            <person name="Rivas-Marin E."/>
            <person name="Kohn T."/>
            <person name="Peeters S.H."/>
            <person name="Heuer A."/>
            <person name="Rast P."/>
            <person name="Oberbeckmann S."/>
            <person name="Bunk B."/>
            <person name="Jeske O."/>
            <person name="Meyerdierks A."/>
            <person name="Storesund J.E."/>
            <person name="Kallscheuer N."/>
            <person name="Luecker S."/>
            <person name="Lage O.M."/>
            <person name="Pohl T."/>
            <person name="Merkel B.J."/>
            <person name="Hornburger P."/>
            <person name="Mueller R.-W."/>
            <person name="Bruemmer F."/>
            <person name="Labrenz M."/>
            <person name="Spormann A.M."/>
            <person name="Op Den Camp H."/>
            <person name="Overmann J."/>
            <person name="Amann R."/>
            <person name="Jetten M.S.M."/>
            <person name="Mascher T."/>
            <person name="Medema M.H."/>
            <person name="Devos D.P."/>
            <person name="Kaster A.-K."/>
            <person name="Ovreas L."/>
            <person name="Rohde M."/>
            <person name="Galperin M.Y."/>
            <person name="Jogler C."/>
        </authorList>
    </citation>
    <scope>NUCLEOTIDE SEQUENCE [LARGE SCALE GENOMIC DNA]</scope>
    <source>
        <strain evidence="2 3">Pla111</strain>
    </source>
</reference>
<keyword evidence="3" id="KW-1185">Reference proteome</keyword>